<sequence length="174" mass="18578">MKSLLMGFIFVFLFSISTHAQPINASQFLDASFDASGNLLPEVQGQLSFASQQFSELPAPVKAIFGNQRVQVNLTRNDGVSETLGVVLSNNEIVSFTRYAPTNPSMVITTDEATILGIAQSENISNAFIQAVNSGKLTYSAVQGGGGEFAVFIANIVTWIMTVINAIMHALGLS</sequence>
<accession>A0A8T4C5C0</accession>
<reference evidence="1" key="1">
    <citation type="submission" date="2019-03" db="EMBL/GenBank/DDBJ databases">
        <title>Lake Tanganyika Metagenome-Assembled Genomes (MAGs).</title>
        <authorList>
            <person name="Tran P."/>
        </authorList>
    </citation>
    <scope>NUCLEOTIDE SEQUENCE</scope>
    <source>
        <strain evidence="1">M_DeepCast_50m_m2_156</strain>
    </source>
</reference>
<dbReference type="EMBL" id="VGJJ01000001">
    <property type="protein sequence ID" value="MBM3281722.1"/>
    <property type="molecule type" value="Genomic_DNA"/>
</dbReference>
<protein>
    <submittedName>
        <fullName evidence="1">Uncharacterized protein</fullName>
    </submittedName>
</protein>
<gene>
    <name evidence="1" type="ORF">FJY86_00035</name>
</gene>
<organism evidence="1 2">
    <name type="scientific">Candidatus Iainarchaeum sp</name>
    <dbReference type="NCBI Taxonomy" id="3101447"/>
    <lineage>
        <taxon>Archaea</taxon>
        <taxon>Candidatus Iainarchaeota</taxon>
        <taxon>Candidatus Iainarchaeia</taxon>
        <taxon>Candidatus Iainarchaeales</taxon>
        <taxon>Candidatus Iainarchaeaceae</taxon>
        <taxon>Candidatus Iainarchaeum</taxon>
    </lineage>
</organism>
<proteinExistence type="predicted"/>
<evidence type="ECO:0000313" key="2">
    <source>
        <dbReference type="Proteomes" id="UP000774699"/>
    </source>
</evidence>
<dbReference type="Proteomes" id="UP000774699">
    <property type="component" value="Unassembled WGS sequence"/>
</dbReference>
<dbReference type="AlphaFoldDB" id="A0A8T4C5C0"/>
<name>A0A8T4C5C0_9ARCH</name>
<evidence type="ECO:0000313" key="1">
    <source>
        <dbReference type="EMBL" id="MBM3281722.1"/>
    </source>
</evidence>
<comment type="caution">
    <text evidence="1">The sequence shown here is derived from an EMBL/GenBank/DDBJ whole genome shotgun (WGS) entry which is preliminary data.</text>
</comment>